<dbReference type="RefSeq" id="WP_250079774.1">
    <property type="nucleotide sequence ID" value="NZ_JAMJPJ010000002.1"/>
</dbReference>
<evidence type="ECO:0000256" key="1">
    <source>
        <dbReference type="SAM" id="MobiDB-lite"/>
    </source>
</evidence>
<dbReference type="Gene3D" id="2.30.30.220">
    <property type="entry name" value="SspB-like"/>
    <property type="match status" value="1"/>
</dbReference>
<proteinExistence type="predicted"/>
<dbReference type="InterPro" id="IPR007481">
    <property type="entry name" value="SspB"/>
</dbReference>
<sequence>MRSSRPYLARALYEWLVDNELTPYLVVDATQPDVEVPQQFVQNGQIVLNVAPTAVRDLFMENQAIGFNARFGGQPMQVMIPTPALIAIYARENGAGMVFGHEPELEAEAPEEERAESESHSGASGKPELSVAEPAEQTSDEEGASKDSKSADKSSSSSEAASSKSGASSKKKKPTLRVIK</sequence>
<gene>
    <name evidence="2" type="ORF">M8006_02630</name>
</gene>
<evidence type="ECO:0000313" key="3">
    <source>
        <dbReference type="Proteomes" id="UP001165308"/>
    </source>
</evidence>
<feature type="region of interest" description="Disordered" evidence="1">
    <location>
        <begin position="103"/>
        <end position="180"/>
    </location>
</feature>
<feature type="compositionally biased region" description="Low complexity" evidence="1">
    <location>
        <begin position="153"/>
        <end position="168"/>
    </location>
</feature>
<dbReference type="Pfam" id="PF04386">
    <property type="entry name" value="SspB"/>
    <property type="match status" value="1"/>
</dbReference>
<dbReference type="PANTHER" id="PTHR37486">
    <property type="entry name" value="STRINGENT STARVATION PROTEIN B"/>
    <property type="match status" value="1"/>
</dbReference>
<dbReference type="GO" id="GO:0006508">
    <property type="term" value="P:proteolysis"/>
    <property type="evidence" value="ECO:0007669"/>
    <property type="project" value="UniProtKB-KW"/>
</dbReference>
<feature type="compositionally biased region" description="Acidic residues" evidence="1">
    <location>
        <begin position="105"/>
        <end position="115"/>
    </location>
</feature>
<dbReference type="GO" id="GO:0008233">
    <property type="term" value="F:peptidase activity"/>
    <property type="evidence" value="ECO:0007669"/>
    <property type="project" value="UniProtKB-KW"/>
</dbReference>
<name>A0ABT0SM61_9GAMM</name>
<accession>A0ABT0SM61</accession>
<dbReference type="SUPFAM" id="SSF101738">
    <property type="entry name" value="SspB-like"/>
    <property type="match status" value="1"/>
</dbReference>
<protein>
    <submittedName>
        <fullName evidence="2">ClpXP protease specificity-enhancing factor</fullName>
    </submittedName>
</protein>
<keyword evidence="3" id="KW-1185">Reference proteome</keyword>
<dbReference type="PIRSF" id="PIRSF005276">
    <property type="entry name" value="SspB"/>
    <property type="match status" value="1"/>
</dbReference>
<keyword evidence="2" id="KW-0645">Protease</keyword>
<dbReference type="NCBIfam" id="NF008769">
    <property type="entry name" value="PRK11798.2-5"/>
    <property type="match status" value="1"/>
</dbReference>
<dbReference type="EMBL" id="JAMJPJ010000002">
    <property type="protein sequence ID" value="MCL7928887.1"/>
    <property type="molecule type" value="Genomic_DNA"/>
</dbReference>
<dbReference type="PANTHER" id="PTHR37486:SF1">
    <property type="entry name" value="STRINGENT STARVATION PROTEIN B"/>
    <property type="match status" value="1"/>
</dbReference>
<feature type="compositionally biased region" description="Basic and acidic residues" evidence="1">
    <location>
        <begin position="143"/>
        <end position="152"/>
    </location>
</feature>
<keyword evidence="2" id="KW-0378">Hydrolase</keyword>
<dbReference type="Proteomes" id="UP001165308">
    <property type="component" value="Unassembled WGS sequence"/>
</dbReference>
<feature type="compositionally biased region" description="Basic residues" evidence="1">
    <location>
        <begin position="169"/>
        <end position="180"/>
    </location>
</feature>
<comment type="caution">
    <text evidence="2">The sequence shown here is derived from an EMBL/GenBank/DDBJ whole genome shotgun (WGS) entry which is preliminary data.</text>
</comment>
<organism evidence="2 3">
    <name type="scientific">Halomonas llamarensis</name>
    <dbReference type="NCBI Taxonomy" id="2945104"/>
    <lineage>
        <taxon>Bacteria</taxon>
        <taxon>Pseudomonadati</taxon>
        <taxon>Pseudomonadota</taxon>
        <taxon>Gammaproteobacteria</taxon>
        <taxon>Oceanospirillales</taxon>
        <taxon>Halomonadaceae</taxon>
        <taxon>Halomonas</taxon>
    </lineage>
</organism>
<dbReference type="NCBIfam" id="NF008763">
    <property type="entry name" value="PRK11798.1-2"/>
    <property type="match status" value="1"/>
</dbReference>
<dbReference type="InterPro" id="IPR036760">
    <property type="entry name" value="SspB-like_sf"/>
</dbReference>
<reference evidence="2" key="1">
    <citation type="submission" date="2022-05" db="EMBL/GenBank/DDBJ databases">
        <title>Halomonas geminus sp. nov. and Halomonas llamarensis sp. nov. isolated from high-altitude salars of the Atacama Desert.</title>
        <authorList>
            <person name="Hintersatz C."/>
            <person name="Rojas L.A."/>
            <person name="Wei T.-S."/>
            <person name="Kutschke S."/>
            <person name="Lehmann F."/>
            <person name="Jain R."/>
            <person name="Pollmann K."/>
        </authorList>
    </citation>
    <scope>NUCLEOTIDE SEQUENCE</scope>
    <source>
        <strain evidence="2">ATCHA</strain>
    </source>
</reference>
<evidence type="ECO:0000313" key="2">
    <source>
        <dbReference type="EMBL" id="MCL7928887.1"/>
    </source>
</evidence>